<dbReference type="AlphaFoldDB" id="A0A0V1AJ18"/>
<reference evidence="1 2" key="1">
    <citation type="submission" date="2015-01" db="EMBL/GenBank/DDBJ databases">
        <title>Evolution of Trichinella species and genotypes.</title>
        <authorList>
            <person name="Korhonen P.K."/>
            <person name="Edoardo P."/>
            <person name="Giuseppe L.R."/>
            <person name="Gasser R.B."/>
        </authorList>
    </citation>
    <scope>NUCLEOTIDE SEQUENCE [LARGE SCALE GENOMIC DNA]</scope>
    <source>
        <strain evidence="1">ISS120</strain>
    </source>
</reference>
<comment type="caution">
    <text evidence="1">The sequence shown here is derived from an EMBL/GenBank/DDBJ whole genome shotgun (WGS) entry which is preliminary data.</text>
</comment>
<keyword evidence="2" id="KW-1185">Reference proteome</keyword>
<proteinExistence type="predicted"/>
<evidence type="ECO:0000313" key="1">
    <source>
        <dbReference type="EMBL" id="KRY24756.1"/>
    </source>
</evidence>
<dbReference type="OrthoDB" id="5944511at2759"/>
<organism evidence="1 2">
    <name type="scientific">Trichinella britovi</name>
    <name type="common">Parasitic roundworm</name>
    <dbReference type="NCBI Taxonomy" id="45882"/>
    <lineage>
        <taxon>Eukaryota</taxon>
        <taxon>Metazoa</taxon>
        <taxon>Ecdysozoa</taxon>
        <taxon>Nematoda</taxon>
        <taxon>Enoplea</taxon>
        <taxon>Dorylaimia</taxon>
        <taxon>Trichinellida</taxon>
        <taxon>Trichinellidae</taxon>
        <taxon>Trichinella</taxon>
    </lineage>
</organism>
<sequence length="102" mass="10979">MSGRYTILYGWRKWRTDLQFSMGGRGIGVPVKNSVKVDGIEELKGIELFVGGGGRGGRVYISVGVEGIVTGLQFCLGGWKFGRVYNSVRVEGMAGGYTVLLG</sequence>
<dbReference type="EMBL" id="JYDI01002823">
    <property type="protein sequence ID" value="KRY24756.1"/>
    <property type="molecule type" value="Genomic_DNA"/>
</dbReference>
<gene>
    <name evidence="1" type="ORF">T03_8763</name>
</gene>
<protein>
    <submittedName>
        <fullName evidence="1">Uncharacterized protein</fullName>
    </submittedName>
</protein>
<name>A0A0V1AJ18_TRIBR</name>
<dbReference type="Proteomes" id="UP000054653">
    <property type="component" value="Unassembled WGS sequence"/>
</dbReference>
<evidence type="ECO:0000313" key="2">
    <source>
        <dbReference type="Proteomes" id="UP000054653"/>
    </source>
</evidence>
<accession>A0A0V1AJ18</accession>